<dbReference type="HOGENOM" id="CLU_2831464_0_0_1"/>
<gene>
    <name evidence="1" type="ORF">M413DRAFT_260525</name>
</gene>
<accession>A0A0C3CS18</accession>
<sequence length="66" mass="7628">MTLTSCMVILHWRIQGQTVRSWYSPPRTPLIIMSFAHRLLNCNVSLSFLRSQTRTAGFQGALDDFR</sequence>
<evidence type="ECO:0000313" key="2">
    <source>
        <dbReference type="Proteomes" id="UP000053424"/>
    </source>
</evidence>
<proteinExistence type="predicted"/>
<dbReference type="EMBL" id="KN831770">
    <property type="protein sequence ID" value="KIM46661.1"/>
    <property type="molecule type" value="Genomic_DNA"/>
</dbReference>
<dbReference type="Proteomes" id="UP000053424">
    <property type="component" value="Unassembled WGS sequence"/>
</dbReference>
<protein>
    <submittedName>
        <fullName evidence="1">Uncharacterized protein</fullName>
    </submittedName>
</protein>
<reference evidence="1 2" key="1">
    <citation type="submission" date="2014-04" db="EMBL/GenBank/DDBJ databases">
        <authorList>
            <consortium name="DOE Joint Genome Institute"/>
            <person name="Kuo A."/>
            <person name="Gay G."/>
            <person name="Dore J."/>
            <person name="Kohler A."/>
            <person name="Nagy L.G."/>
            <person name="Floudas D."/>
            <person name="Copeland A."/>
            <person name="Barry K.W."/>
            <person name="Cichocki N."/>
            <person name="Veneault-Fourrey C."/>
            <person name="LaButti K."/>
            <person name="Lindquist E.A."/>
            <person name="Lipzen A."/>
            <person name="Lundell T."/>
            <person name="Morin E."/>
            <person name="Murat C."/>
            <person name="Sun H."/>
            <person name="Tunlid A."/>
            <person name="Henrissat B."/>
            <person name="Grigoriev I.V."/>
            <person name="Hibbett D.S."/>
            <person name="Martin F."/>
            <person name="Nordberg H.P."/>
            <person name="Cantor M.N."/>
            <person name="Hua S.X."/>
        </authorList>
    </citation>
    <scope>NUCLEOTIDE SEQUENCE [LARGE SCALE GENOMIC DNA]</scope>
    <source>
        <strain evidence="2">h7</strain>
    </source>
</reference>
<reference evidence="2" key="2">
    <citation type="submission" date="2015-01" db="EMBL/GenBank/DDBJ databases">
        <title>Evolutionary Origins and Diversification of the Mycorrhizal Mutualists.</title>
        <authorList>
            <consortium name="DOE Joint Genome Institute"/>
            <consortium name="Mycorrhizal Genomics Consortium"/>
            <person name="Kohler A."/>
            <person name="Kuo A."/>
            <person name="Nagy L.G."/>
            <person name="Floudas D."/>
            <person name="Copeland A."/>
            <person name="Barry K.W."/>
            <person name="Cichocki N."/>
            <person name="Veneault-Fourrey C."/>
            <person name="LaButti K."/>
            <person name="Lindquist E.A."/>
            <person name="Lipzen A."/>
            <person name="Lundell T."/>
            <person name="Morin E."/>
            <person name="Murat C."/>
            <person name="Riley R."/>
            <person name="Ohm R."/>
            <person name="Sun H."/>
            <person name="Tunlid A."/>
            <person name="Henrissat B."/>
            <person name="Grigoriev I.V."/>
            <person name="Hibbett D.S."/>
            <person name="Martin F."/>
        </authorList>
    </citation>
    <scope>NUCLEOTIDE SEQUENCE [LARGE SCALE GENOMIC DNA]</scope>
    <source>
        <strain evidence="2">h7</strain>
    </source>
</reference>
<dbReference type="AlphaFoldDB" id="A0A0C3CS18"/>
<name>A0A0C3CS18_HEBCY</name>
<keyword evidence="2" id="KW-1185">Reference proteome</keyword>
<organism evidence="1 2">
    <name type="scientific">Hebeloma cylindrosporum</name>
    <dbReference type="NCBI Taxonomy" id="76867"/>
    <lineage>
        <taxon>Eukaryota</taxon>
        <taxon>Fungi</taxon>
        <taxon>Dikarya</taxon>
        <taxon>Basidiomycota</taxon>
        <taxon>Agaricomycotina</taxon>
        <taxon>Agaricomycetes</taxon>
        <taxon>Agaricomycetidae</taxon>
        <taxon>Agaricales</taxon>
        <taxon>Agaricineae</taxon>
        <taxon>Hymenogastraceae</taxon>
        <taxon>Hebeloma</taxon>
    </lineage>
</organism>
<evidence type="ECO:0000313" key="1">
    <source>
        <dbReference type="EMBL" id="KIM46661.1"/>
    </source>
</evidence>